<keyword evidence="1" id="KW-1133">Transmembrane helix</keyword>
<gene>
    <name evidence="2" type="ORF">FB547_12513</name>
</gene>
<protein>
    <submittedName>
        <fullName evidence="2">Putative membrane-anchored protein</fullName>
    </submittedName>
</protein>
<dbReference type="Pfam" id="PF11902">
    <property type="entry name" value="DUF3422"/>
    <property type="match status" value="1"/>
</dbReference>
<evidence type="ECO:0000313" key="2">
    <source>
        <dbReference type="EMBL" id="TWD72991.1"/>
    </source>
</evidence>
<organism evidence="2 3">
    <name type="scientific">Variovorax beijingensis</name>
    <dbReference type="NCBI Taxonomy" id="2496117"/>
    <lineage>
        <taxon>Bacteria</taxon>
        <taxon>Pseudomonadati</taxon>
        <taxon>Pseudomonadota</taxon>
        <taxon>Betaproteobacteria</taxon>
        <taxon>Burkholderiales</taxon>
        <taxon>Comamonadaceae</taxon>
        <taxon>Variovorax</taxon>
    </lineage>
</organism>
<sequence length="435" mass="48015">MHLPELKMKLPTEVEGRQQLADEIHARPFEPLSTPGAALAIATLREGPDDDALCIAHLARLGGEASGAGAATQCQVRCGALRVRWERHTEFHTFTVFTDLAELAMDHAFDTGWLDALPHDWLASLPGRMISATQLAVLPCPGDPPHARVVAPLFGSDLLVGNRVAEGAATVVSDLRTKAGVTRFLVFDHAMNRRRAGRTVQRLIEVDTYRMMALRSLPLASRRMGQLAAEETQLASLMARFHDATDSDEVLLHELVTLAAQVEHAMAENSARFAATRAYSGIVNQRLLDLREILVPGLQPLSEFLERRFRPAMDSCAATAARQAQLSERIARAAQLLQTRSEVERERQNQALLSSLDRRQGLQLRLQETVEGLSVIAMTYYGVGLSNYLLKPLAKAMGWHETAVTLVAVPVIALLVLLNVRRLRRHLHRSTDSQV</sequence>
<reference evidence="2 3" key="1">
    <citation type="submission" date="2019-06" db="EMBL/GenBank/DDBJ databases">
        <title>Sorghum-associated microbial communities from plants grown in Nebraska, USA.</title>
        <authorList>
            <person name="Schachtman D."/>
        </authorList>
    </citation>
    <scope>NUCLEOTIDE SEQUENCE [LARGE SCALE GENOMIC DNA]</scope>
    <source>
        <strain evidence="2 3">T529</strain>
    </source>
</reference>
<keyword evidence="1" id="KW-0472">Membrane</keyword>
<comment type="caution">
    <text evidence="2">The sequence shown here is derived from an EMBL/GenBank/DDBJ whole genome shotgun (WGS) entry which is preliminary data.</text>
</comment>
<feature type="transmembrane region" description="Helical" evidence="1">
    <location>
        <begin position="402"/>
        <end position="420"/>
    </location>
</feature>
<dbReference type="Proteomes" id="UP000319722">
    <property type="component" value="Unassembled WGS sequence"/>
</dbReference>
<accession>A0A561B2A7</accession>
<name>A0A561B2A7_9BURK</name>
<keyword evidence="1" id="KW-0812">Transmembrane</keyword>
<dbReference type="EMBL" id="VIVL01000025">
    <property type="protein sequence ID" value="TWD72991.1"/>
    <property type="molecule type" value="Genomic_DNA"/>
</dbReference>
<dbReference type="AlphaFoldDB" id="A0A561B2A7"/>
<proteinExistence type="predicted"/>
<dbReference type="InterPro" id="IPR021830">
    <property type="entry name" value="DUF3422"/>
</dbReference>
<evidence type="ECO:0000256" key="1">
    <source>
        <dbReference type="SAM" id="Phobius"/>
    </source>
</evidence>
<evidence type="ECO:0000313" key="3">
    <source>
        <dbReference type="Proteomes" id="UP000319722"/>
    </source>
</evidence>